<dbReference type="SUPFAM" id="SSF46689">
    <property type="entry name" value="Homeodomain-like"/>
    <property type="match status" value="1"/>
</dbReference>
<sequence>MTLLQRILRAVPEDADQGPILDGALAAFLDFGIRRTSMNEVAKRSGLSPATLYRRFAQKSQLVEAVAIREARRFVEAVDRSVDHDASAVEQVVEGFVAFAEGLTRNRLLTRLLTTEPEVTLPLLTTQAGPFLALGRDYLAETIGRLQKQGKVSAFDPEPPAEILARLALSLALTPQGIIPVNEPAAARDFAREFITPLLRLDPGAL</sequence>
<evidence type="ECO:0000313" key="5">
    <source>
        <dbReference type="Proteomes" id="UP000199515"/>
    </source>
</evidence>
<dbReference type="GO" id="GO:0000976">
    <property type="term" value="F:transcription cis-regulatory region binding"/>
    <property type="evidence" value="ECO:0007669"/>
    <property type="project" value="TreeGrafter"/>
</dbReference>
<accession>A0A1H3NAZ9</accession>
<proteinExistence type="predicted"/>
<dbReference type="PRINTS" id="PR00455">
    <property type="entry name" value="HTHTETR"/>
</dbReference>
<dbReference type="Pfam" id="PF18556">
    <property type="entry name" value="TetR_C_35"/>
    <property type="match status" value="1"/>
</dbReference>
<keyword evidence="1 2" id="KW-0238">DNA-binding</keyword>
<dbReference type="STRING" id="589385.SAMN05421504_107197"/>
<protein>
    <submittedName>
        <fullName evidence="4">DNA-binding transcriptional regulator, AcrR family</fullName>
    </submittedName>
</protein>
<keyword evidence="5" id="KW-1185">Reference proteome</keyword>
<dbReference type="InterPro" id="IPR001647">
    <property type="entry name" value="HTH_TetR"/>
</dbReference>
<dbReference type="EMBL" id="FNON01000007">
    <property type="protein sequence ID" value="SDY85655.1"/>
    <property type="molecule type" value="Genomic_DNA"/>
</dbReference>
<evidence type="ECO:0000256" key="1">
    <source>
        <dbReference type="ARBA" id="ARBA00023125"/>
    </source>
</evidence>
<dbReference type="GO" id="GO:0003700">
    <property type="term" value="F:DNA-binding transcription factor activity"/>
    <property type="evidence" value="ECO:0007669"/>
    <property type="project" value="TreeGrafter"/>
</dbReference>
<organism evidence="4 5">
    <name type="scientific">Amycolatopsis xylanica</name>
    <dbReference type="NCBI Taxonomy" id="589385"/>
    <lineage>
        <taxon>Bacteria</taxon>
        <taxon>Bacillati</taxon>
        <taxon>Actinomycetota</taxon>
        <taxon>Actinomycetes</taxon>
        <taxon>Pseudonocardiales</taxon>
        <taxon>Pseudonocardiaceae</taxon>
        <taxon>Amycolatopsis</taxon>
    </lineage>
</organism>
<dbReference type="InterPro" id="IPR050109">
    <property type="entry name" value="HTH-type_TetR-like_transc_reg"/>
</dbReference>
<evidence type="ECO:0000259" key="3">
    <source>
        <dbReference type="PROSITE" id="PS50977"/>
    </source>
</evidence>
<gene>
    <name evidence="4" type="ORF">SAMN05421504_107197</name>
</gene>
<evidence type="ECO:0000313" key="4">
    <source>
        <dbReference type="EMBL" id="SDY85655.1"/>
    </source>
</evidence>
<feature type="DNA-binding region" description="H-T-H motif" evidence="2">
    <location>
        <begin position="37"/>
        <end position="56"/>
    </location>
</feature>
<dbReference type="Pfam" id="PF00440">
    <property type="entry name" value="TetR_N"/>
    <property type="match status" value="1"/>
</dbReference>
<evidence type="ECO:0000256" key="2">
    <source>
        <dbReference type="PROSITE-ProRule" id="PRU00335"/>
    </source>
</evidence>
<dbReference type="AlphaFoldDB" id="A0A1H3NAZ9"/>
<dbReference type="Proteomes" id="UP000199515">
    <property type="component" value="Unassembled WGS sequence"/>
</dbReference>
<name>A0A1H3NAZ9_9PSEU</name>
<dbReference type="PROSITE" id="PS50977">
    <property type="entry name" value="HTH_TETR_2"/>
    <property type="match status" value="1"/>
</dbReference>
<dbReference type="InterPro" id="IPR040611">
    <property type="entry name" value="AlkX_C"/>
</dbReference>
<dbReference type="PANTHER" id="PTHR30055:SF153">
    <property type="entry name" value="HTH-TYPE TRANSCRIPTIONAL REPRESSOR RV3405C"/>
    <property type="match status" value="1"/>
</dbReference>
<feature type="domain" description="HTH tetR-type" evidence="3">
    <location>
        <begin position="14"/>
        <end position="74"/>
    </location>
</feature>
<dbReference type="InterPro" id="IPR009057">
    <property type="entry name" value="Homeodomain-like_sf"/>
</dbReference>
<reference evidence="4 5" key="1">
    <citation type="submission" date="2016-10" db="EMBL/GenBank/DDBJ databases">
        <authorList>
            <person name="de Groot N.N."/>
        </authorList>
    </citation>
    <scope>NUCLEOTIDE SEQUENCE [LARGE SCALE GENOMIC DNA]</scope>
    <source>
        <strain evidence="4 5">CPCC 202699</strain>
    </source>
</reference>
<dbReference type="PANTHER" id="PTHR30055">
    <property type="entry name" value="HTH-TYPE TRANSCRIPTIONAL REGULATOR RUTR"/>
    <property type="match status" value="1"/>
</dbReference>
<dbReference type="Gene3D" id="1.10.357.10">
    <property type="entry name" value="Tetracycline Repressor, domain 2"/>
    <property type="match status" value="1"/>
</dbReference>
<dbReference type="RefSeq" id="WP_218134901.1">
    <property type="nucleotide sequence ID" value="NZ_FNON01000007.1"/>
</dbReference>